<evidence type="ECO:0000313" key="9">
    <source>
        <dbReference type="EMBL" id="AEN03646.1"/>
    </source>
</evidence>
<keyword evidence="3 8" id="KW-0645">Protease</keyword>
<keyword evidence="6 8" id="KW-0862">Zinc</keyword>
<organism evidence="9 10">
    <name type="scientific">Yokapox virus</name>
    <dbReference type="NCBI Taxonomy" id="1076255"/>
    <lineage>
        <taxon>Viruses</taxon>
        <taxon>Varidnaviria</taxon>
        <taxon>Bamfordvirae</taxon>
        <taxon>Nucleocytoviricota</taxon>
        <taxon>Pokkesviricetes</taxon>
        <taxon>Chitovirales</taxon>
        <taxon>Poxviridae</taxon>
        <taxon>Chordopoxvirinae</taxon>
        <taxon>Centapoxvirus</taxon>
        <taxon>Centapoxvirus yokapox</taxon>
    </lineage>
</organism>
<sequence>MILLPNKVRIFINNQMKKDIYVGISNFGFENDIGEILGIAHLLEHLLISFDSTKFLANASTSRSYMSFWCKSINNSSYLDSIKTLISWFFINGRLKDNFPLSSIRFHIKELENEYYFRNEIFHCMDVLMFLSGGDLYNGGRLDMMDDINTVGNMLINRMQQISGSNIVIFVKQLCPEILNLLEDTFGKLPACPETIHSSIAYNPSGKIVMTPSPFYTVMVKINPTLDNILIIMCLYEIYHLIDYEKIGNYLYLSISFIDEVDYENFLRGESILKFEHPKYINMNYTDDYLMNIYINFPWITHDMLDYITRINNEYDKMLVSFQQEITNAIINRDIIVVYPNFSKFMYNTKDKQQHPILVMDATYDNISYNPYKPLYFMKRQNENELFIRYGDSSLIDTIAFALSSKDISLKKNEEGINIRHSFSADDMQSIMESETFMKYTKSKPAVMYQYIFLSFFASGSSINDILSNRESTLEFSHIKQNKILFGKNTRYDVVSKSSFVCGIVKGKSLDKSYLIEMMWDLKKKGLIYSMEFTNLHGKNTFYLFTFTIYTEDVYNYIKNNKQISAKCLVISKKGEYENFKSLKKDVLIKI</sequence>
<dbReference type="GO" id="GO:0019058">
    <property type="term" value="P:viral life cycle"/>
    <property type="evidence" value="ECO:0007669"/>
    <property type="project" value="UniProtKB-UniRule"/>
</dbReference>
<dbReference type="GO" id="GO:0006508">
    <property type="term" value="P:proteolysis"/>
    <property type="evidence" value="ECO:0007669"/>
    <property type="project" value="UniProtKB-KW"/>
</dbReference>
<evidence type="ECO:0000256" key="2">
    <source>
        <dbReference type="ARBA" id="ARBA00007580"/>
    </source>
</evidence>
<dbReference type="InterPro" id="IPR011249">
    <property type="entry name" value="Metalloenz_LuxS/M16"/>
</dbReference>
<dbReference type="MEROPS" id="M44.001"/>
<dbReference type="Proteomes" id="UP000164653">
    <property type="component" value="Segment"/>
</dbReference>
<dbReference type="Pfam" id="PF03410">
    <property type="entry name" value="Peptidase_M44"/>
    <property type="match status" value="1"/>
</dbReference>
<reference evidence="9 10" key="1">
    <citation type="journal article" date="2011" name="J. Virol.">
        <title>The genome of yoka poxvirus.</title>
        <authorList>
            <person name="Zhao G."/>
            <person name="Droit L."/>
            <person name="Tesh R.B."/>
            <person name="Popov V.L."/>
            <person name="Little N.S."/>
            <person name="Upton C."/>
            <person name="Virgin H.W."/>
            <person name="Wang D."/>
        </authorList>
    </citation>
    <scope>NUCLEOTIDE SEQUENCE [LARGE SCALE GENOMIC DNA]</scope>
    <source>
        <strain evidence="9">DakArB 4268</strain>
    </source>
</reference>
<dbReference type="EC" id="3.4.24.-" evidence="8"/>
<evidence type="ECO:0000256" key="6">
    <source>
        <dbReference type="ARBA" id="ARBA00022833"/>
    </source>
</evidence>
<dbReference type="GO" id="GO:0008270">
    <property type="term" value="F:zinc ion binding"/>
    <property type="evidence" value="ECO:0007669"/>
    <property type="project" value="UniProtKB-UniRule"/>
</dbReference>
<comment type="cofactor">
    <cofactor evidence="1 8">
        <name>Zn(2+)</name>
        <dbReference type="ChEBI" id="CHEBI:29105"/>
    </cofactor>
</comment>
<keyword evidence="10" id="KW-1185">Reference proteome</keyword>
<comment type="similarity">
    <text evidence="2 8">Belongs to the peptidase M44 family.</text>
</comment>
<gene>
    <name evidence="9" type="ORF">YKV057c</name>
</gene>
<dbReference type="InterPro" id="IPR005072">
    <property type="entry name" value="Peptidase_M44"/>
</dbReference>
<dbReference type="EMBL" id="HQ849551">
    <property type="protein sequence ID" value="AEN03646.1"/>
    <property type="molecule type" value="Genomic_DNA"/>
</dbReference>
<accession>G3EID5</accession>
<dbReference type="SUPFAM" id="SSF63411">
    <property type="entry name" value="LuxS/MPP-like metallohydrolase"/>
    <property type="match status" value="1"/>
</dbReference>
<evidence type="ECO:0000256" key="7">
    <source>
        <dbReference type="ARBA" id="ARBA00023049"/>
    </source>
</evidence>
<evidence type="ECO:0000256" key="1">
    <source>
        <dbReference type="ARBA" id="ARBA00001947"/>
    </source>
</evidence>
<evidence type="ECO:0000313" key="10">
    <source>
        <dbReference type="Proteomes" id="UP000164653"/>
    </source>
</evidence>
<keyword evidence="5 8" id="KW-0378">Hydrolase</keyword>
<evidence type="ECO:0000256" key="4">
    <source>
        <dbReference type="ARBA" id="ARBA00022723"/>
    </source>
</evidence>
<dbReference type="GeneID" id="11107197"/>
<name>G3EID5_9POXV</name>
<evidence type="ECO:0000256" key="3">
    <source>
        <dbReference type="ARBA" id="ARBA00022670"/>
    </source>
</evidence>
<dbReference type="RefSeq" id="YP_004821410.1">
    <property type="nucleotide sequence ID" value="NC_015960.1"/>
</dbReference>
<protein>
    <recommendedName>
        <fullName evidence="8">Metalloendopeptidase</fullName>
        <ecNumber evidence="8">3.4.24.-</ecNumber>
    </recommendedName>
</protein>
<dbReference type="PIRSF" id="PIRSF015679">
    <property type="entry name" value="Peptidase_M44"/>
    <property type="match status" value="1"/>
</dbReference>
<keyword evidence="7 8" id="KW-0482">Metalloprotease</keyword>
<proteinExistence type="inferred from homology"/>
<keyword evidence="4 8" id="KW-0479">Metal-binding</keyword>
<evidence type="ECO:0000256" key="5">
    <source>
        <dbReference type="ARBA" id="ARBA00022801"/>
    </source>
</evidence>
<evidence type="ECO:0000256" key="8">
    <source>
        <dbReference type="PIRNR" id="PIRNR015679"/>
    </source>
</evidence>
<dbReference type="OrthoDB" id="1933at10239"/>
<dbReference type="KEGG" id="vg:11107197"/>
<dbReference type="GO" id="GO:0004222">
    <property type="term" value="F:metalloendopeptidase activity"/>
    <property type="evidence" value="ECO:0007669"/>
    <property type="project" value="UniProtKB-UniRule"/>
</dbReference>